<evidence type="ECO:0000313" key="1">
    <source>
        <dbReference type="EMBL" id="KAK4029429.1"/>
    </source>
</evidence>
<gene>
    <name evidence="1" type="ORF">OUZ56_022421</name>
</gene>
<sequence>MGTSKRGHTTLWSRVEEHEDVLRSQFEERERELVELNRLTAHRLAQAESKFAAQQATVTELQSELFDAKAGAEVISHAKLDEIEILMQDLDRANQVGNSKTA</sequence>
<evidence type="ECO:0000313" key="2">
    <source>
        <dbReference type="Proteomes" id="UP001234178"/>
    </source>
</evidence>
<protein>
    <submittedName>
        <fullName evidence="1">Uncharacterized protein</fullName>
    </submittedName>
</protein>
<comment type="caution">
    <text evidence="1">The sequence shown here is derived from an EMBL/GenBank/DDBJ whole genome shotgun (WGS) entry which is preliminary data.</text>
</comment>
<dbReference type="EMBL" id="JAOYFB010000039">
    <property type="protein sequence ID" value="KAK4029429.1"/>
    <property type="molecule type" value="Genomic_DNA"/>
</dbReference>
<name>A0ABR0AWL8_9CRUS</name>
<dbReference type="Proteomes" id="UP001234178">
    <property type="component" value="Unassembled WGS sequence"/>
</dbReference>
<accession>A0ABR0AWL8</accession>
<reference evidence="1 2" key="1">
    <citation type="journal article" date="2023" name="Nucleic Acids Res.">
        <title>The hologenome of Daphnia magna reveals possible DNA methylation and microbiome-mediated evolution of the host genome.</title>
        <authorList>
            <person name="Chaturvedi A."/>
            <person name="Li X."/>
            <person name="Dhandapani V."/>
            <person name="Marshall H."/>
            <person name="Kissane S."/>
            <person name="Cuenca-Cambronero M."/>
            <person name="Asole G."/>
            <person name="Calvet F."/>
            <person name="Ruiz-Romero M."/>
            <person name="Marangio P."/>
            <person name="Guigo R."/>
            <person name="Rago D."/>
            <person name="Mirbahai L."/>
            <person name="Eastwood N."/>
            <person name="Colbourne J.K."/>
            <person name="Zhou J."/>
            <person name="Mallon E."/>
            <person name="Orsini L."/>
        </authorList>
    </citation>
    <scope>NUCLEOTIDE SEQUENCE [LARGE SCALE GENOMIC DNA]</scope>
    <source>
        <strain evidence="1">LRV0_1</strain>
    </source>
</reference>
<keyword evidence="2" id="KW-1185">Reference proteome</keyword>
<proteinExistence type="predicted"/>
<organism evidence="1 2">
    <name type="scientific">Daphnia magna</name>
    <dbReference type="NCBI Taxonomy" id="35525"/>
    <lineage>
        <taxon>Eukaryota</taxon>
        <taxon>Metazoa</taxon>
        <taxon>Ecdysozoa</taxon>
        <taxon>Arthropoda</taxon>
        <taxon>Crustacea</taxon>
        <taxon>Branchiopoda</taxon>
        <taxon>Diplostraca</taxon>
        <taxon>Cladocera</taxon>
        <taxon>Anomopoda</taxon>
        <taxon>Daphniidae</taxon>
        <taxon>Daphnia</taxon>
    </lineage>
</organism>